<dbReference type="Pfam" id="PF01381">
    <property type="entry name" value="HTH_3"/>
    <property type="match status" value="1"/>
</dbReference>
<dbReference type="PROSITE" id="PS50943">
    <property type="entry name" value="HTH_CROC1"/>
    <property type="match status" value="1"/>
</dbReference>
<sequence>MIHRALRTIRRYHETPRTELSSKLGISQAQLTAIESGKKPVQRELLEKYSNIYDIKVSSLIFFSETLSTHPKKNKLSENFRAAFAGKVLDIMEWVIKKDADQNEQPIEDKH</sequence>
<dbReference type="Gene3D" id="1.10.260.40">
    <property type="entry name" value="lambda repressor-like DNA-binding domains"/>
    <property type="match status" value="1"/>
</dbReference>
<protein>
    <submittedName>
        <fullName evidence="2">Helix-turn-helix transcriptional regulator</fullName>
    </submittedName>
</protein>
<dbReference type="CDD" id="cd00093">
    <property type="entry name" value="HTH_XRE"/>
    <property type="match status" value="1"/>
</dbReference>
<dbReference type="RefSeq" id="WP_284726963.1">
    <property type="nucleotide sequence ID" value="NZ_JASCSA010000008.1"/>
</dbReference>
<organism evidence="2 3">
    <name type="scientific">Cobetia amphilecti</name>
    <dbReference type="NCBI Taxonomy" id="1055104"/>
    <lineage>
        <taxon>Bacteria</taxon>
        <taxon>Pseudomonadati</taxon>
        <taxon>Pseudomonadota</taxon>
        <taxon>Gammaproteobacteria</taxon>
        <taxon>Oceanospirillales</taxon>
        <taxon>Halomonadaceae</taxon>
        <taxon>Cobetia</taxon>
    </lineage>
</organism>
<name>A0ABT6UR41_9GAMM</name>
<dbReference type="SUPFAM" id="SSF47413">
    <property type="entry name" value="lambda repressor-like DNA-binding domains"/>
    <property type="match status" value="1"/>
</dbReference>
<accession>A0ABT6UR41</accession>
<reference evidence="3" key="2">
    <citation type="submission" date="2023-07" db="EMBL/GenBank/DDBJ databases">
        <title>Genome-based characterization of strain KMM 296 and proposal for reclassification of Cobetia litoralis and Cobetia pacifica, and emended description of the species Cobetia amphilecti and Cobetia marina.</title>
        <authorList>
            <person name="Balabanova L."/>
            <person name="Nedashkovskaya O."/>
        </authorList>
    </citation>
    <scope>NUCLEOTIDE SEQUENCE [LARGE SCALE GENOMIC DNA]</scope>
    <source>
        <strain evidence="3">NRIC 0815</strain>
    </source>
</reference>
<evidence type="ECO:0000313" key="3">
    <source>
        <dbReference type="Proteomes" id="UP001229025"/>
    </source>
</evidence>
<dbReference type="EMBL" id="JASCSA010000008">
    <property type="protein sequence ID" value="MDI5884886.1"/>
    <property type="molecule type" value="Genomic_DNA"/>
</dbReference>
<dbReference type="Proteomes" id="UP001229025">
    <property type="component" value="Unassembled WGS sequence"/>
</dbReference>
<keyword evidence="3" id="KW-1185">Reference proteome</keyword>
<dbReference type="InterPro" id="IPR010982">
    <property type="entry name" value="Lambda_DNA-bd_dom_sf"/>
</dbReference>
<reference evidence="2 3" key="1">
    <citation type="submission" date="2023-04" db="EMBL/GenBank/DDBJ databases">
        <authorList>
            <person name="Otstavnykh N."/>
            <person name="Seitkalieva A."/>
            <person name="Bystritskaya E."/>
        </authorList>
    </citation>
    <scope>NUCLEOTIDE SEQUENCE [LARGE SCALE GENOMIC DNA]</scope>
    <source>
        <strain evidence="2 3">NRIC 0815</strain>
    </source>
</reference>
<proteinExistence type="predicted"/>
<feature type="domain" description="HTH cro/C1-type" evidence="1">
    <location>
        <begin position="6"/>
        <end position="60"/>
    </location>
</feature>
<comment type="caution">
    <text evidence="2">The sequence shown here is derived from an EMBL/GenBank/DDBJ whole genome shotgun (WGS) entry which is preliminary data.</text>
</comment>
<evidence type="ECO:0000259" key="1">
    <source>
        <dbReference type="PROSITE" id="PS50943"/>
    </source>
</evidence>
<dbReference type="InterPro" id="IPR001387">
    <property type="entry name" value="Cro/C1-type_HTH"/>
</dbReference>
<gene>
    <name evidence="2" type="ORF">QLT01_11030</name>
</gene>
<evidence type="ECO:0000313" key="2">
    <source>
        <dbReference type="EMBL" id="MDI5884886.1"/>
    </source>
</evidence>
<dbReference type="SMART" id="SM00530">
    <property type="entry name" value="HTH_XRE"/>
    <property type="match status" value="1"/>
</dbReference>